<keyword evidence="3" id="KW-1185">Reference proteome</keyword>
<organism evidence="2 3">
    <name type="scientific">Hymenobacter metallilatus</name>
    <dbReference type="NCBI Taxonomy" id="2493666"/>
    <lineage>
        <taxon>Bacteria</taxon>
        <taxon>Pseudomonadati</taxon>
        <taxon>Bacteroidota</taxon>
        <taxon>Cytophagia</taxon>
        <taxon>Cytophagales</taxon>
        <taxon>Hymenobacteraceae</taxon>
        <taxon>Hymenobacter</taxon>
    </lineage>
</organism>
<name>A0A3R9U758_9BACT</name>
<dbReference type="Gene3D" id="1.20.120.1490">
    <property type="match status" value="1"/>
</dbReference>
<evidence type="ECO:0000256" key="1">
    <source>
        <dbReference type="SAM" id="Phobius"/>
    </source>
</evidence>
<sequence length="172" mass="18579">MTSPDLLLANRPNRLLGRLVGGLLVLNLALVGWLWLAPALAARPQPASPASGAAFLADTLQFSASQRVRYDSLRVRYFRQVTPLAQQCRQSCQQYFSLVDSTLTDAQLAQRSRAALDSKVTVDVLTVRHLQQVAALCTPAQRILLQRLVSQAPGDGCAAPGANAECLMPLSQ</sequence>
<reference evidence="2 3" key="1">
    <citation type="submission" date="2018-12" db="EMBL/GenBank/DDBJ databases">
        <authorList>
            <person name="Feng G."/>
            <person name="Zhu H."/>
        </authorList>
    </citation>
    <scope>NUCLEOTIDE SEQUENCE [LARGE SCALE GENOMIC DNA]</scope>
    <source>
        <strain evidence="2 3">9PBR-2</strain>
    </source>
</reference>
<keyword evidence="1" id="KW-0812">Transmembrane</keyword>
<keyword evidence="1" id="KW-0472">Membrane</keyword>
<feature type="transmembrane region" description="Helical" evidence="1">
    <location>
        <begin position="15"/>
        <end position="36"/>
    </location>
</feature>
<evidence type="ECO:0000313" key="2">
    <source>
        <dbReference type="EMBL" id="RSK24509.1"/>
    </source>
</evidence>
<evidence type="ECO:0000313" key="3">
    <source>
        <dbReference type="Proteomes" id="UP000280066"/>
    </source>
</evidence>
<dbReference type="AlphaFoldDB" id="A0A3R9U758"/>
<gene>
    <name evidence="2" type="ORF">EI290_19355</name>
</gene>
<proteinExistence type="predicted"/>
<keyword evidence="1" id="KW-1133">Transmembrane helix</keyword>
<dbReference type="OrthoDB" id="595025at2"/>
<protein>
    <submittedName>
        <fullName evidence="2">Periplasmic heavy metal sensor</fullName>
    </submittedName>
</protein>
<dbReference type="EMBL" id="RWIS01000016">
    <property type="protein sequence ID" value="RSK24509.1"/>
    <property type="molecule type" value="Genomic_DNA"/>
</dbReference>
<dbReference type="Proteomes" id="UP000280066">
    <property type="component" value="Unassembled WGS sequence"/>
</dbReference>
<accession>A0A3R9U758</accession>
<comment type="caution">
    <text evidence="2">The sequence shown here is derived from an EMBL/GenBank/DDBJ whole genome shotgun (WGS) entry which is preliminary data.</text>
</comment>